<dbReference type="AlphaFoldDB" id="A0AAW9NF82"/>
<evidence type="ECO:0000256" key="1">
    <source>
        <dbReference type="ARBA" id="ARBA00022679"/>
    </source>
</evidence>
<keyword evidence="2 4" id="KW-0012">Acyltransferase</keyword>
<evidence type="ECO:0000313" key="4">
    <source>
        <dbReference type="EMBL" id="MEC0275345.1"/>
    </source>
</evidence>
<keyword evidence="5" id="KW-1185">Reference proteome</keyword>
<dbReference type="EC" id="2.3.1.-" evidence="4"/>
<dbReference type="InterPro" id="IPR016181">
    <property type="entry name" value="Acyl_CoA_acyltransferase"/>
</dbReference>
<dbReference type="RefSeq" id="WP_367407536.1">
    <property type="nucleotide sequence ID" value="NZ_JARNBH010000019.1"/>
</dbReference>
<dbReference type="EMBL" id="JARNBH010000019">
    <property type="protein sequence ID" value="MEC0275345.1"/>
    <property type="molecule type" value="Genomic_DNA"/>
</dbReference>
<dbReference type="SUPFAM" id="SSF55729">
    <property type="entry name" value="Acyl-CoA N-acyltransferases (Nat)"/>
    <property type="match status" value="1"/>
</dbReference>
<reference evidence="4 5" key="1">
    <citation type="submission" date="2023-03" db="EMBL/GenBank/DDBJ databases">
        <title>Bacillus Genome Sequencing.</title>
        <authorList>
            <person name="Dunlap C."/>
        </authorList>
    </citation>
    <scope>NUCLEOTIDE SEQUENCE [LARGE SCALE GENOMIC DNA]</scope>
    <source>
        <strain evidence="4 5">B-41290</strain>
    </source>
</reference>
<sequence length="207" mass="23862">MKNNFFGKSVREMKYIRADRICFDPRLDMSRIFVEGWFQWLKQLTKDKEKLVRAFAHCFVLENYYVAVADGEVASFVAVTDRKSPFMALDKKVLRRELGLLRGTIAYGVVNKYLANPVYPFSLEAGTGSFDIVGTSPKFRGQGIGRGLMLEAIKDRDYGKYVIETYDTNHSAIRLYEKVGFREFKRVPEKNKRAGFDYAVYLGLEVD</sequence>
<name>A0AAW9NF82_9BACI</name>
<proteinExistence type="predicted"/>
<dbReference type="PROSITE" id="PS51186">
    <property type="entry name" value="GNAT"/>
    <property type="match status" value="1"/>
</dbReference>
<dbReference type="InterPro" id="IPR050680">
    <property type="entry name" value="YpeA/RimI_acetyltransf"/>
</dbReference>
<evidence type="ECO:0000259" key="3">
    <source>
        <dbReference type="PROSITE" id="PS51186"/>
    </source>
</evidence>
<accession>A0AAW9NF82</accession>
<dbReference type="GO" id="GO:0016747">
    <property type="term" value="F:acyltransferase activity, transferring groups other than amino-acyl groups"/>
    <property type="evidence" value="ECO:0007669"/>
    <property type="project" value="InterPro"/>
</dbReference>
<dbReference type="Proteomes" id="UP001307168">
    <property type="component" value="Unassembled WGS sequence"/>
</dbReference>
<feature type="domain" description="N-acetyltransferase" evidence="3">
    <location>
        <begin position="27"/>
        <end position="207"/>
    </location>
</feature>
<protein>
    <submittedName>
        <fullName evidence="4">GNAT family N-acetyltransferase</fullName>
        <ecNumber evidence="4">2.3.1.-</ecNumber>
    </submittedName>
</protein>
<dbReference type="PANTHER" id="PTHR43420">
    <property type="entry name" value="ACETYLTRANSFERASE"/>
    <property type="match status" value="1"/>
</dbReference>
<dbReference type="InterPro" id="IPR000182">
    <property type="entry name" value="GNAT_dom"/>
</dbReference>
<keyword evidence="1 4" id="KW-0808">Transferase</keyword>
<comment type="caution">
    <text evidence="4">The sequence shown here is derived from an EMBL/GenBank/DDBJ whole genome shotgun (WGS) entry which is preliminary data.</text>
</comment>
<evidence type="ECO:0000256" key="2">
    <source>
        <dbReference type="ARBA" id="ARBA00023315"/>
    </source>
</evidence>
<organism evidence="4 5">
    <name type="scientific">Peribacillus castrilensis</name>
    <dbReference type="NCBI Taxonomy" id="2897690"/>
    <lineage>
        <taxon>Bacteria</taxon>
        <taxon>Bacillati</taxon>
        <taxon>Bacillota</taxon>
        <taxon>Bacilli</taxon>
        <taxon>Bacillales</taxon>
        <taxon>Bacillaceae</taxon>
        <taxon>Peribacillus</taxon>
    </lineage>
</organism>
<evidence type="ECO:0000313" key="5">
    <source>
        <dbReference type="Proteomes" id="UP001307168"/>
    </source>
</evidence>
<gene>
    <name evidence="4" type="ORF">P4706_20045</name>
</gene>
<dbReference type="Gene3D" id="3.40.630.30">
    <property type="match status" value="1"/>
</dbReference>
<dbReference type="Pfam" id="PF13508">
    <property type="entry name" value="Acetyltransf_7"/>
    <property type="match status" value="1"/>
</dbReference>
<dbReference type="CDD" id="cd04301">
    <property type="entry name" value="NAT_SF"/>
    <property type="match status" value="1"/>
</dbReference>